<organism evidence="1 2">
    <name type="scientific">Pristionchus entomophagus</name>
    <dbReference type="NCBI Taxonomy" id="358040"/>
    <lineage>
        <taxon>Eukaryota</taxon>
        <taxon>Metazoa</taxon>
        <taxon>Ecdysozoa</taxon>
        <taxon>Nematoda</taxon>
        <taxon>Chromadorea</taxon>
        <taxon>Rhabditida</taxon>
        <taxon>Rhabditina</taxon>
        <taxon>Diplogasteromorpha</taxon>
        <taxon>Diplogasteroidea</taxon>
        <taxon>Neodiplogasteridae</taxon>
        <taxon>Pristionchus</taxon>
    </lineage>
</organism>
<accession>A0AAV5STJ1</accession>
<reference evidence="1" key="1">
    <citation type="submission" date="2023-10" db="EMBL/GenBank/DDBJ databases">
        <title>Genome assembly of Pristionchus species.</title>
        <authorList>
            <person name="Yoshida K."/>
            <person name="Sommer R.J."/>
        </authorList>
    </citation>
    <scope>NUCLEOTIDE SEQUENCE</scope>
    <source>
        <strain evidence="1">RS0144</strain>
    </source>
</reference>
<feature type="non-terminal residue" evidence="1">
    <location>
        <position position="85"/>
    </location>
</feature>
<sequence>DKVIRVESPLLDSASYYAPQESEFIYVLNYCHNILLVINTKTLAVSKLNYESPVESTIHSIAGIHNGILTMIFDGKEERYLATTK</sequence>
<evidence type="ECO:0000313" key="1">
    <source>
        <dbReference type="EMBL" id="GMS82851.1"/>
    </source>
</evidence>
<dbReference type="Proteomes" id="UP001432027">
    <property type="component" value="Unassembled WGS sequence"/>
</dbReference>
<feature type="non-terminal residue" evidence="1">
    <location>
        <position position="1"/>
    </location>
</feature>
<dbReference type="AlphaFoldDB" id="A0AAV5STJ1"/>
<protein>
    <recommendedName>
        <fullName evidence="3">CNH domain-containing protein</fullName>
    </recommendedName>
</protein>
<gene>
    <name evidence="1" type="ORF">PENTCL1PPCAC_5026</name>
</gene>
<evidence type="ECO:0000313" key="2">
    <source>
        <dbReference type="Proteomes" id="UP001432027"/>
    </source>
</evidence>
<dbReference type="EMBL" id="BTSX01000002">
    <property type="protein sequence ID" value="GMS82851.1"/>
    <property type="molecule type" value="Genomic_DNA"/>
</dbReference>
<proteinExistence type="predicted"/>
<keyword evidence="2" id="KW-1185">Reference proteome</keyword>
<evidence type="ECO:0008006" key="3">
    <source>
        <dbReference type="Google" id="ProtNLM"/>
    </source>
</evidence>
<comment type="caution">
    <text evidence="1">The sequence shown here is derived from an EMBL/GenBank/DDBJ whole genome shotgun (WGS) entry which is preliminary data.</text>
</comment>
<name>A0AAV5STJ1_9BILA</name>